<dbReference type="InterPro" id="IPR032250">
    <property type="entry name" value="DUF4825"/>
</dbReference>
<accession>A0A173UJ16</accession>
<dbReference type="Proteomes" id="UP000095492">
    <property type="component" value="Unassembled WGS sequence"/>
</dbReference>
<organism evidence="3 4">
    <name type="scientific">Eubacterium ramulus</name>
    <dbReference type="NCBI Taxonomy" id="39490"/>
    <lineage>
        <taxon>Bacteria</taxon>
        <taxon>Bacillati</taxon>
        <taxon>Bacillota</taxon>
        <taxon>Clostridia</taxon>
        <taxon>Eubacteriales</taxon>
        <taxon>Eubacteriaceae</taxon>
        <taxon>Eubacterium</taxon>
    </lineage>
</organism>
<dbReference type="GeneID" id="97391646"/>
<dbReference type="OrthoDB" id="2352542at2"/>
<proteinExistence type="predicted"/>
<reference evidence="3 4" key="1">
    <citation type="submission" date="2015-09" db="EMBL/GenBank/DDBJ databases">
        <authorList>
            <consortium name="Pathogen Informatics"/>
        </authorList>
    </citation>
    <scope>NUCLEOTIDE SEQUENCE [LARGE SCALE GENOMIC DNA]</scope>
    <source>
        <strain evidence="3 4">2789STDY5608891</strain>
    </source>
</reference>
<dbReference type="AlphaFoldDB" id="A0A173UJ16"/>
<feature type="domain" description="DUF4825" evidence="2">
    <location>
        <begin position="33"/>
        <end position="119"/>
    </location>
</feature>
<dbReference type="RefSeq" id="WP_008392698.1">
    <property type="nucleotide sequence ID" value="NZ_CP173382.1"/>
</dbReference>
<sequence>MKKKVLAIMLVAMSIMLISACGKKENLYEIPDLSQYKTDYVGDSSNVINIVSGQEYPEGYSYDSIEIQSETEPYGLTVFLKDEPSAVKLEDELQVNADMTFDLIGNLGTIDYKTADSKEIIVSYER</sequence>
<evidence type="ECO:0000256" key="1">
    <source>
        <dbReference type="SAM" id="SignalP"/>
    </source>
</evidence>
<feature type="signal peptide" evidence="1">
    <location>
        <begin position="1"/>
        <end position="20"/>
    </location>
</feature>
<dbReference type="PROSITE" id="PS51257">
    <property type="entry name" value="PROKAR_LIPOPROTEIN"/>
    <property type="match status" value="1"/>
</dbReference>
<name>A0A173UJ16_EUBRA</name>
<dbReference type="STRING" id="39490.ERS852448_02033"/>
<evidence type="ECO:0000313" key="3">
    <source>
        <dbReference type="EMBL" id="CUN13558.1"/>
    </source>
</evidence>
<protein>
    <recommendedName>
        <fullName evidence="2">DUF4825 domain-containing protein</fullName>
    </recommendedName>
</protein>
<keyword evidence="1" id="KW-0732">Signal</keyword>
<dbReference type="Pfam" id="PF16107">
    <property type="entry name" value="DUF4825"/>
    <property type="match status" value="1"/>
</dbReference>
<evidence type="ECO:0000259" key="2">
    <source>
        <dbReference type="Pfam" id="PF16107"/>
    </source>
</evidence>
<feature type="chain" id="PRO_5039697139" description="DUF4825 domain-containing protein" evidence="1">
    <location>
        <begin position="21"/>
        <end position="126"/>
    </location>
</feature>
<gene>
    <name evidence="3" type="ORF">ERS852448_02033</name>
</gene>
<dbReference type="EMBL" id="CYYA01000013">
    <property type="protein sequence ID" value="CUN13558.1"/>
    <property type="molecule type" value="Genomic_DNA"/>
</dbReference>
<evidence type="ECO:0000313" key="4">
    <source>
        <dbReference type="Proteomes" id="UP000095492"/>
    </source>
</evidence>